<proteinExistence type="inferred from homology"/>
<reference evidence="10" key="1">
    <citation type="journal article" date="2006" name="PLoS Biol.">
        <title>Macronuclear genome sequence of the ciliate Tetrahymena thermophila, a model eukaryote.</title>
        <authorList>
            <person name="Eisen J.A."/>
            <person name="Coyne R.S."/>
            <person name="Wu M."/>
            <person name="Wu D."/>
            <person name="Thiagarajan M."/>
            <person name="Wortman J.R."/>
            <person name="Badger J.H."/>
            <person name="Ren Q."/>
            <person name="Amedeo P."/>
            <person name="Jones K.M."/>
            <person name="Tallon L.J."/>
            <person name="Delcher A.L."/>
            <person name="Salzberg S.L."/>
            <person name="Silva J.C."/>
            <person name="Haas B.J."/>
            <person name="Majoros W.H."/>
            <person name="Farzad M."/>
            <person name="Carlton J.M."/>
            <person name="Smith R.K. Jr."/>
            <person name="Garg J."/>
            <person name="Pearlman R.E."/>
            <person name="Karrer K.M."/>
            <person name="Sun L."/>
            <person name="Manning G."/>
            <person name="Elde N.C."/>
            <person name="Turkewitz A.P."/>
            <person name="Asai D.J."/>
            <person name="Wilkes D.E."/>
            <person name="Wang Y."/>
            <person name="Cai H."/>
            <person name="Collins K."/>
            <person name="Stewart B.A."/>
            <person name="Lee S.R."/>
            <person name="Wilamowska K."/>
            <person name="Weinberg Z."/>
            <person name="Ruzzo W.L."/>
            <person name="Wloga D."/>
            <person name="Gaertig J."/>
            <person name="Frankel J."/>
            <person name="Tsao C.-C."/>
            <person name="Gorovsky M.A."/>
            <person name="Keeling P.J."/>
            <person name="Waller R.F."/>
            <person name="Patron N.J."/>
            <person name="Cherry J.M."/>
            <person name="Stover N.A."/>
            <person name="Krieger C.J."/>
            <person name="del Toro C."/>
            <person name="Ryder H.F."/>
            <person name="Williamson S.C."/>
            <person name="Barbeau R.A."/>
            <person name="Hamilton E.P."/>
            <person name="Orias E."/>
        </authorList>
    </citation>
    <scope>NUCLEOTIDE SEQUENCE [LARGE SCALE GENOMIC DNA]</scope>
    <source>
        <strain evidence="10">SB210</strain>
    </source>
</reference>
<dbReference type="InterPro" id="IPR045002">
    <property type="entry name" value="Ech1-like"/>
</dbReference>
<keyword evidence="8 9" id="KW-0413">Isomerase</keyword>
<protein>
    <submittedName>
        <fullName evidence="9">Enoyl-CoA hydratase/delta3,5-delta2,4-dienoyl-CoA isomerase</fullName>
    </submittedName>
</protein>
<evidence type="ECO:0000256" key="2">
    <source>
        <dbReference type="ARBA" id="ARBA00005005"/>
    </source>
</evidence>
<comment type="subcellular location">
    <subcellularLocation>
        <location evidence="1">Peroxisome</location>
    </subcellularLocation>
</comment>
<dbReference type="PANTHER" id="PTHR43149">
    <property type="entry name" value="ENOYL-COA HYDRATASE"/>
    <property type="match status" value="1"/>
</dbReference>
<keyword evidence="10" id="KW-1185">Reference proteome</keyword>
<dbReference type="eggNOG" id="KOG1681">
    <property type="taxonomic scope" value="Eukaryota"/>
</dbReference>
<evidence type="ECO:0000256" key="1">
    <source>
        <dbReference type="ARBA" id="ARBA00004275"/>
    </source>
</evidence>
<evidence type="ECO:0000256" key="5">
    <source>
        <dbReference type="ARBA" id="ARBA00022990"/>
    </source>
</evidence>
<dbReference type="InterPro" id="IPR014748">
    <property type="entry name" value="Enoyl-CoA_hydra_C"/>
</dbReference>
<accession>I7LXT8</accession>
<dbReference type="STRING" id="312017.I7LXT8"/>
<dbReference type="OrthoDB" id="14970at2759"/>
<dbReference type="GO" id="GO:0051750">
    <property type="term" value="F:delta(3,5)-delta(2,4)-dienoyl-CoA isomerase activity"/>
    <property type="evidence" value="ECO:0007669"/>
    <property type="project" value="TreeGrafter"/>
</dbReference>
<dbReference type="EMBL" id="GG662299">
    <property type="protein sequence ID" value="EAS06176.2"/>
    <property type="molecule type" value="Genomic_DNA"/>
</dbReference>
<dbReference type="RefSeq" id="XP_001026421.2">
    <property type="nucleotide sequence ID" value="XM_001026421.2"/>
</dbReference>
<dbReference type="UniPathway" id="UPA00659"/>
<evidence type="ECO:0000256" key="8">
    <source>
        <dbReference type="ARBA" id="ARBA00023235"/>
    </source>
</evidence>
<evidence type="ECO:0000313" key="9">
    <source>
        <dbReference type="EMBL" id="EAS06176.2"/>
    </source>
</evidence>
<dbReference type="GO" id="GO:0006635">
    <property type="term" value="P:fatty acid beta-oxidation"/>
    <property type="evidence" value="ECO:0007669"/>
    <property type="project" value="UniProtKB-UniPathway"/>
</dbReference>
<dbReference type="PANTHER" id="PTHR43149:SF1">
    <property type="entry name" value="DELTA(3,5)-DELTA(2,4)-DIENOYL-COA ISOMERASE, MITOCHONDRIAL"/>
    <property type="match status" value="1"/>
</dbReference>
<evidence type="ECO:0000256" key="3">
    <source>
        <dbReference type="ARBA" id="ARBA00005254"/>
    </source>
</evidence>
<dbReference type="InterPro" id="IPR001753">
    <property type="entry name" value="Enoyl-CoA_hydra/iso"/>
</dbReference>
<dbReference type="Pfam" id="PF00378">
    <property type="entry name" value="ECH_1"/>
    <property type="match status" value="1"/>
</dbReference>
<evidence type="ECO:0000256" key="4">
    <source>
        <dbReference type="ARBA" id="ARBA00022832"/>
    </source>
</evidence>
<evidence type="ECO:0000256" key="6">
    <source>
        <dbReference type="ARBA" id="ARBA00023098"/>
    </source>
</evidence>
<evidence type="ECO:0000313" key="10">
    <source>
        <dbReference type="Proteomes" id="UP000009168"/>
    </source>
</evidence>
<dbReference type="GeneID" id="7833133"/>
<dbReference type="GO" id="GO:0005777">
    <property type="term" value="C:peroxisome"/>
    <property type="evidence" value="ECO:0007669"/>
    <property type="project" value="UniProtKB-SubCell"/>
</dbReference>
<evidence type="ECO:0000256" key="7">
    <source>
        <dbReference type="ARBA" id="ARBA00023140"/>
    </source>
</evidence>
<dbReference type="FunFam" id="3.90.226.10:FF:000024">
    <property type="entry name" value="Delta3,5-delta2,4-dienoyl-CoA isomerase"/>
    <property type="match status" value="1"/>
</dbReference>
<dbReference type="FunFam" id="1.10.12.10:FF:000004">
    <property type="entry name" value="Delta3,5-delta2,4-dienoyl-CoA isomerase"/>
    <property type="match status" value="1"/>
</dbReference>
<sequence>MAALPQYETLSGNWVSPHVFHIQLNRPDRMNAFNPKMFEEIPQAFEFLNKQEELRAVVLTGNGKHFSSGLDLNEAFQAIMPESDDTARKTIKLYETIKILQHSIDTLNRCRVPVLVGIHGACVGAGINFACSADIRYCTKDVKISIKEVDIGICADIGVLQRLPLQTGNDSLLREITYTGRFVSADEALRLGVVSKVSENQETMIKELIEVAQTIASKSPVAVWTIKQALNHDVNKAVIPNLEYMARVNAAMIQTSDMQESVTSFLTKKKAVFPKL</sequence>
<dbReference type="Gene3D" id="1.10.12.10">
    <property type="entry name" value="Lyase 2-enoyl-coa Hydratase, Chain A, domain 2"/>
    <property type="match status" value="1"/>
</dbReference>
<gene>
    <name evidence="9" type="ORF">TTHERM_00325590</name>
</gene>
<comment type="pathway">
    <text evidence="2">Lipid metabolism; fatty acid beta-oxidation.</text>
</comment>
<keyword evidence="6" id="KW-0443">Lipid metabolism</keyword>
<name>I7LXT8_TETTS</name>
<keyword evidence="7" id="KW-0576">Peroxisome</keyword>
<dbReference type="SUPFAM" id="SSF52096">
    <property type="entry name" value="ClpP/crotonase"/>
    <property type="match status" value="1"/>
</dbReference>
<dbReference type="KEGG" id="tet:TTHERM_00325590"/>
<dbReference type="Gene3D" id="3.90.226.10">
    <property type="entry name" value="2-enoyl-CoA Hydratase, Chain A, domain 1"/>
    <property type="match status" value="1"/>
</dbReference>
<dbReference type="Proteomes" id="UP000009168">
    <property type="component" value="Unassembled WGS sequence"/>
</dbReference>
<dbReference type="AlphaFoldDB" id="I7LXT8"/>
<keyword evidence="5" id="KW-0007">Acetylation</keyword>
<dbReference type="InterPro" id="IPR029045">
    <property type="entry name" value="ClpP/crotonase-like_dom_sf"/>
</dbReference>
<comment type="similarity">
    <text evidence="3">Belongs to the enoyl-CoA hydratase/isomerase family.</text>
</comment>
<dbReference type="CDD" id="cd06558">
    <property type="entry name" value="crotonase-like"/>
    <property type="match status" value="1"/>
</dbReference>
<dbReference type="InParanoid" id="I7LXT8"/>
<organism evidence="9 10">
    <name type="scientific">Tetrahymena thermophila (strain SB210)</name>
    <dbReference type="NCBI Taxonomy" id="312017"/>
    <lineage>
        <taxon>Eukaryota</taxon>
        <taxon>Sar</taxon>
        <taxon>Alveolata</taxon>
        <taxon>Ciliophora</taxon>
        <taxon>Intramacronucleata</taxon>
        <taxon>Oligohymenophorea</taxon>
        <taxon>Hymenostomatida</taxon>
        <taxon>Tetrahymenina</taxon>
        <taxon>Tetrahymenidae</taxon>
        <taxon>Tetrahymena</taxon>
    </lineage>
</organism>
<keyword evidence="4" id="KW-0276">Fatty acid metabolism</keyword>